<evidence type="ECO:0000256" key="2">
    <source>
        <dbReference type="SAM" id="Phobius"/>
    </source>
</evidence>
<dbReference type="EMBL" id="CP039352">
    <property type="protein sequence ID" value="QCE02262.1"/>
    <property type="molecule type" value="Genomic_DNA"/>
</dbReference>
<dbReference type="PANTHER" id="PTHR34364:SF1">
    <property type="entry name" value="WAS_WASL-INTERACTING FAMILY PROTEIN"/>
    <property type="match status" value="1"/>
</dbReference>
<keyword evidence="2" id="KW-0472">Membrane</keyword>
<protein>
    <submittedName>
        <fullName evidence="3">Uncharacterized protein</fullName>
    </submittedName>
</protein>
<keyword evidence="4" id="KW-1185">Reference proteome</keyword>
<accession>A0A4D6MNP9</accession>
<dbReference type="PANTHER" id="PTHR34364">
    <property type="entry name" value="WAS/WASL-INTERACTING FAMILY PROTEIN"/>
    <property type="match status" value="1"/>
</dbReference>
<keyword evidence="2" id="KW-0812">Transmembrane</keyword>
<feature type="transmembrane region" description="Helical" evidence="2">
    <location>
        <begin position="63"/>
        <end position="81"/>
    </location>
</feature>
<feature type="region of interest" description="Disordered" evidence="1">
    <location>
        <begin position="89"/>
        <end position="129"/>
    </location>
</feature>
<feature type="compositionally biased region" description="Polar residues" evidence="1">
    <location>
        <begin position="23"/>
        <end position="32"/>
    </location>
</feature>
<feature type="region of interest" description="Disordered" evidence="1">
    <location>
        <begin position="1"/>
        <end position="53"/>
    </location>
</feature>
<evidence type="ECO:0000313" key="3">
    <source>
        <dbReference type="EMBL" id="QCE02262.1"/>
    </source>
</evidence>
<organism evidence="3 4">
    <name type="scientific">Vigna unguiculata</name>
    <name type="common">Cowpea</name>
    <dbReference type="NCBI Taxonomy" id="3917"/>
    <lineage>
        <taxon>Eukaryota</taxon>
        <taxon>Viridiplantae</taxon>
        <taxon>Streptophyta</taxon>
        <taxon>Embryophyta</taxon>
        <taxon>Tracheophyta</taxon>
        <taxon>Spermatophyta</taxon>
        <taxon>Magnoliopsida</taxon>
        <taxon>eudicotyledons</taxon>
        <taxon>Gunneridae</taxon>
        <taxon>Pentapetalae</taxon>
        <taxon>rosids</taxon>
        <taxon>fabids</taxon>
        <taxon>Fabales</taxon>
        <taxon>Fabaceae</taxon>
        <taxon>Papilionoideae</taxon>
        <taxon>50 kb inversion clade</taxon>
        <taxon>NPAAA clade</taxon>
        <taxon>indigoferoid/millettioid clade</taxon>
        <taxon>Phaseoleae</taxon>
        <taxon>Vigna</taxon>
    </lineage>
</organism>
<dbReference type="OrthoDB" id="1907935at2759"/>
<dbReference type="Proteomes" id="UP000501690">
    <property type="component" value="Linkage Group LG8"/>
</dbReference>
<dbReference type="Gramene" id="Vigun10g173900.1.v1.2">
    <property type="protein sequence ID" value="Vigun10g173900.1.v1.2"/>
    <property type="gene ID" value="Vigun10g173900.v1.2"/>
</dbReference>
<proteinExistence type="predicted"/>
<keyword evidence="2" id="KW-1133">Transmembrane helix</keyword>
<gene>
    <name evidence="3" type="ORF">DEO72_LG8g273</name>
</gene>
<sequence length="177" mass="19958">MSEEGPPKLYTNKPRKAQLKQFRGQQKSNEYSSPAAMGTHGHAAAPPPPPPPPKVPFVRRYKFVWPILLAVNLGVGAYLFLGNKKKEIGEEEEQDVTPVSTKDTAAPVLEMNVPTPPTTNPVVKREPIPENQQRELLKWILEEKRKIKPKDAEEKQKIDEEKALIKRLIRSKSIPSV</sequence>
<dbReference type="AlphaFoldDB" id="A0A4D6MNP9"/>
<evidence type="ECO:0000256" key="1">
    <source>
        <dbReference type="SAM" id="MobiDB-lite"/>
    </source>
</evidence>
<name>A0A4D6MNP9_VIGUN</name>
<reference evidence="3 4" key="1">
    <citation type="submission" date="2019-04" db="EMBL/GenBank/DDBJ databases">
        <title>An improved genome assembly and genetic linkage map for asparagus bean, Vigna unguiculata ssp. sesquipedialis.</title>
        <authorList>
            <person name="Xia Q."/>
            <person name="Zhang R."/>
            <person name="Dong Y."/>
        </authorList>
    </citation>
    <scope>NUCLEOTIDE SEQUENCE [LARGE SCALE GENOMIC DNA]</scope>
    <source>
        <tissue evidence="3">Leaf</tissue>
    </source>
</reference>
<evidence type="ECO:0000313" key="4">
    <source>
        <dbReference type="Proteomes" id="UP000501690"/>
    </source>
</evidence>